<dbReference type="AlphaFoldDB" id="A0AA88P5E9"/>
<evidence type="ECO:0000256" key="1">
    <source>
        <dbReference type="SAM" id="SignalP"/>
    </source>
</evidence>
<dbReference type="Proteomes" id="UP001187343">
    <property type="component" value="Unassembled WGS sequence"/>
</dbReference>
<comment type="caution">
    <text evidence="2">The sequence shown here is derived from an EMBL/GenBank/DDBJ whole genome shotgun (WGS) entry which is preliminary data.</text>
</comment>
<name>A0AA88P5E9_9TELE</name>
<reference evidence="2" key="1">
    <citation type="submission" date="2023-08" db="EMBL/GenBank/DDBJ databases">
        <title>Chromosome-level Genome Assembly of mud carp (Cirrhinus molitorella).</title>
        <authorList>
            <person name="Liu H."/>
        </authorList>
    </citation>
    <scope>NUCLEOTIDE SEQUENCE</scope>
    <source>
        <strain evidence="2">Prfri</strain>
        <tissue evidence="2">Muscle</tissue>
    </source>
</reference>
<feature type="chain" id="PRO_5041735891" evidence="1">
    <location>
        <begin position="21"/>
        <end position="158"/>
    </location>
</feature>
<protein>
    <submittedName>
        <fullName evidence="2">Uncharacterized protein</fullName>
    </submittedName>
</protein>
<dbReference type="EMBL" id="JAUYZG010000020">
    <property type="protein sequence ID" value="KAK2876443.1"/>
    <property type="molecule type" value="Genomic_DNA"/>
</dbReference>
<proteinExistence type="predicted"/>
<keyword evidence="1" id="KW-0732">Signal</keyword>
<organism evidence="2 3">
    <name type="scientific">Cirrhinus molitorella</name>
    <name type="common">mud carp</name>
    <dbReference type="NCBI Taxonomy" id="172907"/>
    <lineage>
        <taxon>Eukaryota</taxon>
        <taxon>Metazoa</taxon>
        <taxon>Chordata</taxon>
        <taxon>Craniata</taxon>
        <taxon>Vertebrata</taxon>
        <taxon>Euteleostomi</taxon>
        <taxon>Actinopterygii</taxon>
        <taxon>Neopterygii</taxon>
        <taxon>Teleostei</taxon>
        <taxon>Ostariophysi</taxon>
        <taxon>Cypriniformes</taxon>
        <taxon>Cyprinidae</taxon>
        <taxon>Labeoninae</taxon>
        <taxon>Labeonini</taxon>
        <taxon>Cirrhinus</taxon>
    </lineage>
</organism>
<gene>
    <name evidence="2" type="ORF">Q8A67_020539</name>
</gene>
<feature type="signal peptide" evidence="1">
    <location>
        <begin position="1"/>
        <end position="20"/>
    </location>
</feature>
<sequence length="158" mass="17489">MKAGTGGGIIWVMLGFKALAFVCCLARSCSIRGSLNSKVGHASAPPPRKMNGPLELCPEFWPIIEPLEESIPPLHQDAQDSEPKDILASLQKLIIRIYEATSIPTPKIPATKRLKWERTLTSAVYLEIRCPEPWGPSWTNRRLKNIMLTVRATVCALA</sequence>
<keyword evidence="3" id="KW-1185">Reference proteome</keyword>
<evidence type="ECO:0000313" key="3">
    <source>
        <dbReference type="Proteomes" id="UP001187343"/>
    </source>
</evidence>
<evidence type="ECO:0000313" key="2">
    <source>
        <dbReference type="EMBL" id="KAK2876443.1"/>
    </source>
</evidence>
<accession>A0AA88P5E9</accession>